<feature type="transmembrane region" description="Helical" evidence="22">
    <location>
        <begin position="278"/>
        <end position="299"/>
    </location>
</feature>
<keyword evidence="25" id="KW-1185">Reference proteome</keyword>
<evidence type="ECO:0000256" key="16">
    <source>
        <dbReference type="ARBA" id="ARBA00023008"/>
    </source>
</evidence>
<comment type="cofactor">
    <cofactor evidence="19">
        <name>heme</name>
        <dbReference type="ChEBI" id="CHEBI:30413"/>
    </cofactor>
    <text evidence="19">Binds 2 heme groups per subunit, denoted as high- and low-spin.</text>
</comment>
<evidence type="ECO:0000256" key="6">
    <source>
        <dbReference type="ARBA" id="ARBA00022448"/>
    </source>
</evidence>
<comment type="similarity">
    <text evidence="4 20">Belongs to the heme-copper respiratory oxidase family.</text>
</comment>
<evidence type="ECO:0000256" key="21">
    <source>
        <dbReference type="SAM" id="MobiDB-lite"/>
    </source>
</evidence>
<organism evidence="24 25">
    <name type="scientific">Hyphomonas polymorpha PS728</name>
    <dbReference type="NCBI Taxonomy" id="1280954"/>
    <lineage>
        <taxon>Bacteria</taxon>
        <taxon>Pseudomonadati</taxon>
        <taxon>Pseudomonadota</taxon>
        <taxon>Alphaproteobacteria</taxon>
        <taxon>Hyphomonadales</taxon>
        <taxon>Hyphomonadaceae</taxon>
        <taxon>Hyphomonas</taxon>
    </lineage>
</organism>
<dbReference type="GO" id="GO:0006119">
    <property type="term" value="P:oxidative phosphorylation"/>
    <property type="evidence" value="ECO:0007669"/>
    <property type="project" value="UniProtKB-UniPathway"/>
</dbReference>
<comment type="caution">
    <text evidence="24">The sequence shown here is derived from an EMBL/GenBank/DDBJ whole genome shotgun (WGS) entry which is preliminary data.</text>
</comment>
<dbReference type="SUPFAM" id="SSF81442">
    <property type="entry name" value="Cytochrome c oxidase subunit I-like"/>
    <property type="match status" value="1"/>
</dbReference>
<feature type="transmembrane region" description="Helical" evidence="22">
    <location>
        <begin position="311"/>
        <end position="328"/>
    </location>
</feature>
<comment type="cofactor">
    <cofactor evidence="19">
        <name>Cu(2+)</name>
        <dbReference type="ChEBI" id="CHEBI:29036"/>
    </cofactor>
    <text evidence="19">Binds 1 copper ion per subunit, denoted as copper B.</text>
</comment>
<evidence type="ECO:0000256" key="19">
    <source>
        <dbReference type="PIRSR" id="PIRSR604677-50"/>
    </source>
</evidence>
<evidence type="ECO:0000256" key="1">
    <source>
        <dbReference type="ARBA" id="ARBA00001970"/>
    </source>
</evidence>
<dbReference type="PANTHER" id="PTHR10422:SF29">
    <property type="entry name" value="CYTOCHROME C OXIDASE SUBUNIT 1 HOMOLOG, BACTEROID"/>
    <property type="match status" value="1"/>
</dbReference>
<evidence type="ECO:0000259" key="23">
    <source>
        <dbReference type="PROSITE" id="PS50855"/>
    </source>
</evidence>
<feature type="transmembrane region" description="Helical" evidence="22">
    <location>
        <begin position="12"/>
        <end position="35"/>
    </location>
</feature>
<dbReference type="InterPro" id="IPR023615">
    <property type="entry name" value="Cyt_c_Oxase_su1_BS"/>
</dbReference>
<feature type="transmembrane region" description="Helical" evidence="22">
    <location>
        <begin position="348"/>
        <end position="368"/>
    </location>
</feature>
<evidence type="ECO:0000256" key="9">
    <source>
        <dbReference type="ARBA" id="ARBA00022660"/>
    </source>
</evidence>
<dbReference type="FunFam" id="1.20.210.10:FF:000005">
    <property type="entry name" value="Cytochrome c oxidase, cbb3-type, subunit I"/>
    <property type="match status" value="1"/>
</dbReference>
<feature type="transmembrane region" description="Helical" evidence="22">
    <location>
        <begin position="200"/>
        <end position="222"/>
    </location>
</feature>
<feature type="binding site" description="axial binding residue" evidence="19">
    <location>
        <position position="419"/>
    </location>
    <ligand>
        <name>heme b</name>
        <dbReference type="ChEBI" id="CHEBI:60344"/>
        <label>2; high-spin</label>
    </ligand>
    <ligandPart>
        <name>Fe</name>
        <dbReference type="ChEBI" id="CHEBI:18248"/>
    </ligandPart>
</feature>
<evidence type="ECO:0000256" key="17">
    <source>
        <dbReference type="ARBA" id="ARBA00023136"/>
    </source>
</evidence>
<evidence type="ECO:0000313" key="25">
    <source>
        <dbReference type="Proteomes" id="UP000027100"/>
    </source>
</evidence>
<dbReference type="OrthoDB" id="9806838at2"/>
<evidence type="ECO:0000256" key="14">
    <source>
        <dbReference type="ARBA" id="ARBA00022989"/>
    </source>
</evidence>
<dbReference type="PATRIC" id="fig|1280954.3.peg.3453"/>
<dbReference type="GO" id="GO:0022904">
    <property type="term" value="P:respiratory electron transport chain"/>
    <property type="evidence" value="ECO:0007669"/>
    <property type="project" value="TreeGrafter"/>
</dbReference>
<comment type="cofactor">
    <cofactor evidence="1">
        <name>heme b</name>
        <dbReference type="ChEBI" id="CHEBI:60344"/>
    </cofactor>
</comment>
<keyword evidence="17 22" id="KW-0472">Membrane</keyword>
<dbReference type="GO" id="GO:0020037">
    <property type="term" value="F:heme binding"/>
    <property type="evidence" value="ECO:0007669"/>
    <property type="project" value="InterPro"/>
</dbReference>
<dbReference type="InterPro" id="IPR000883">
    <property type="entry name" value="Cyt_C_Oxase_1"/>
</dbReference>
<evidence type="ECO:0000256" key="12">
    <source>
        <dbReference type="ARBA" id="ARBA00022967"/>
    </source>
</evidence>
<evidence type="ECO:0000256" key="13">
    <source>
        <dbReference type="ARBA" id="ARBA00022982"/>
    </source>
</evidence>
<dbReference type="InterPro" id="IPR023616">
    <property type="entry name" value="Cyt_c_oxase-like_su1_dom"/>
</dbReference>
<dbReference type="eggNOG" id="COG3278">
    <property type="taxonomic scope" value="Bacteria"/>
</dbReference>
<name>A0A062V4Z4_9PROT</name>
<evidence type="ECO:0000256" key="11">
    <source>
        <dbReference type="ARBA" id="ARBA00022723"/>
    </source>
</evidence>
<feature type="transmembrane region" description="Helical" evidence="22">
    <location>
        <begin position="416"/>
        <end position="439"/>
    </location>
</feature>
<feature type="domain" description="Cytochrome oxidase subunit I profile" evidence="23">
    <location>
        <begin position="1"/>
        <end position="559"/>
    </location>
</feature>
<keyword evidence="9 20" id="KW-0679">Respiratory chain</keyword>
<evidence type="ECO:0000256" key="20">
    <source>
        <dbReference type="RuleBase" id="RU000370"/>
    </source>
</evidence>
<accession>A0A062V4Z4</accession>
<reference evidence="24 25" key="1">
    <citation type="journal article" date="2014" name="Antonie Van Leeuwenhoek">
        <title>Hyphomonas beringensis sp. nov. and Hyphomonas chukchiensis sp. nov., isolated from surface seawater of the Bering Sea and Chukchi Sea.</title>
        <authorList>
            <person name="Li C."/>
            <person name="Lai Q."/>
            <person name="Li G."/>
            <person name="Dong C."/>
            <person name="Wang J."/>
            <person name="Liao Y."/>
            <person name="Shao Z."/>
        </authorList>
    </citation>
    <scope>NUCLEOTIDE SEQUENCE [LARGE SCALE GENOMIC DNA]</scope>
    <source>
        <strain evidence="24 25">PS728</strain>
    </source>
</reference>
<feature type="transmembrane region" description="Helical" evidence="22">
    <location>
        <begin position="380"/>
        <end position="396"/>
    </location>
</feature>
<comment type="catalytic activity">
    <reaction evidence="18">
        <text>4 Fe(II)-[cytochrome c] + O2 + 8 H(+)(in) = 4 Fe(III)-[cytochrome c] + 2 H2O + 4 H(+)(out)</text>
        <dbReference type="Rhea" id="RHEA:11436"/>
        <dbReference type="Rhea" id="RHEA-COMP:10350"/>
        <dbReference type="Rhea" id="RHEA-COMP:14399"/>
        <dbReference type="ChEBI" id="CHEBI:15377"/>
        <dbReference type="ChEBI" id="CHEBI:15378"/>
        <dbReference type="ChEBI" id="CHEBI:15379"/>
        <dbReference type="ChEBI" id="CHEBI:29033"/>
        <dbReference type="ChEBI" id="CHEBI:29034"/>
        <dbReference type="EC" id="7.1.1.9"/>
    </reaction>
</comment>
<keyword evidence="11 19" id="KW-0479">Metal-binding</keyword>
<gene>
    <name evidence="24" type="ORF">HPO_17095</name>
</gene>
<feature type="transmembrane region" description="Helical" evidence="22">
    <location>
        <begin position="47"/>
        <end position="65"/>
    </location>
</feature>
<evidence type="ECO:0000256" key="8">
    <source>
        <dbReference type="ARBA" id="ARBA00022617"/>
    </source>
</evidence>
<feature type="transmembrane region" description="Helical" evidence="22">
    <location>
        <begin position="234"/>
        <end position="258"/>
    </location>
</feature>
<evidence type="ECO:0000256" key="22">
    <source>
        <dbReference type="SAM" id="Phobius"/>
    </source>
</evidence>
<evidence type="ECO:0000256" key="7">
    <source>
        <dbReference type="ARBA" id="ARBA00022475"/>
    </source>
</evidence>
<dbReference type="UniPathway" id="UPA00705"/>
<feature type="binding site" evidence="19">
    <location>
        <position position="331"/>
    </location>
    <ligand>
        <name>Cu cation</name>
        <dbReference type="ChEBI" id="CHEBI:23378"/>
        <label>B</label>
    </ligand>
</feature>
<evidence type="ECO:0000256" key="18">
    <source>
        <dbReference type="ARBA" id="ARBA00047816"/>
    </source>
</evidence>
<comment type="pathway">
    <text evidence="3">Energy metabolism; oxidative phosphorylation.</text>
</comment>
<feature type="transmembrane region" description="Helical" evidence="22">
    <location>
        <begin position="459"/>
        <end position="486"/>
    </location>
</feature>
<dbReference type="NCBIfam" id="TIGR00780">
    <property type="entry name" value="ccoN"/>
    <property type="match status" value="1"/>
</dbReference>
<dbReference type="InterPro" id="IPR036927">
    <property type="entry name" value="Cyt_c_oxase-like_su1_sf"/>
</dbReference>
<feature type="transmembrane region" description="Helical" evidence="22">
    <location>
        <begin position="165"/>
        <end position="188"/>
    </location>
</feature>
<evidence type="ECO:0000256" key="10">
    <source>
        <dbReference type="ARBA" id="ARBA00022692"/>
    </source>
</evidence>
<keyword evidence="6 20" id="KW-0813">Transport</keyword>
<sequence>MNTRADISRGAGPGLSIGTVSTLTGLVALGVLIIAGNAADPMMAAHAWTFFFLTVLGLLITGLWAGSLNGRNPFDPAIYEDTIVKFGVAASMFWGIAGFLVGVIIALQLTFPNIFYFPDLGWTNFGRLRPLHTSAVIFAFGGNVLIATSFYVVQRTCRTRLAGGMWPWFVFWGYNLFIVVAGTGYLLGVTQSKEYAEPEWYADLWLTIVWVAYLLVFLGTLWKRKEPHIYVANWFYLSFIVTIAMLHIVNNLAIPVSLTGSKSYQLFAGVQDALTQWWYGHNAVGFFLTTGFLAIMYYFIPKQVNRPVYSYRLSIVHFWSLIFIYIWAGPHHLHYTALPQWAQTLGMVFSVMLWMPSWGGMINGVMTLSGAWDKLRTDPIVRMMIVALAFYGMSTFEGPLMSVRAVNALSHYTEWGIAHVHSGSMGWVGFISFGALYCVTPWLWKRKALYSKALVEWHFWLATLGILFYIVAMYVAGITEGLMWRAYNEFGFLEYAFIETVKAKHIMYMIRVAGGLLYLTGALLMAYNLVRTALGHGAAGEAAAPDAPKTATPALQPAE</sequence>
<dbReference type="PROSITE" id="PS50855">
    <property type="entry name" value="COX1"/>
    <property type="match status" value="1"/>
</dbReference>
<keyword evidence="16" id="KW-0186">Copper</keyword>
<dbReference type="Pfam" id="PF00115">
    <property type="entry name" value="COX1"/>
    <property type="match status" value="1"/>
</dbReference>
<dbReference type="InterPro" id="IPR004677">
    <property type="entry name" value="Cyt_c_oxidase_cbb3_su1"/>
</dbReference>
<keyword evidence="13 20" id="KW-0249">Electron transport</keyword>
<evidence type="ECO:0000256" key="15">
    <source>
        <dbReference type="ARBA" id="ARBA00023004"/>
    </source>
</evidence>
<feature type="region of interest" description="Disordered" evidence="21">
    <location>
        <begin position="540"/>
        <end position="559"/>
    </location>
</feature>
<evidence type="ECO:0000313" key="24">
    <source>
        <dbReference type="EMBL" id="KCZ97035.1"/>
    </source>
</evidence>
<feature type="binding site" description="axial binding residue" evidence="19">
    <location>
        <position position="421"/>
    </location>
    <ligand>
        <name>heme b</name>
        <dbReference type="ChEBI" id="CHEBI:60344"/>
        <label>1; low-spin</label>
    </ligand>
    <ligandPart>
        <name>Fe</name>
        <dbReference type="ChEBI" id="CHEBI:18248"/>
    </ligandPart>
</feature>
<protein>
    <recommendedName>
        <fullName evidence="5">cytochrome-c oxidase</fullName>
        <ecNumber evidence="5">7.1.1.9</ecNumber>
    </recommendedName>
</protein>
<feature type="binding site" evidence="19">
    <location>
        <position position="281"/>
    </location>
    <ligand>
        <name>Cu cation</name>
        <dbReference type="ChEBI" id="CHEBI:23378"/>
        <label>B</label>
    </ligand>
</feature>
<keyword evidence="8 19" id="KW-0349">Heme</keyword>
<dbReference type="EC" id="7.1.1.9" evidence="5"/>
<keyword evidence="12" id="KW-1278">Translocase</keyword>
<feature type="transmembrane region" description="Helical" evidence="22">
    <location>
        <begin position="506"/>
        <end position="527"/>
    </location>
</feature>
<dbReference type="GO" id="GO:0046872">
    <property type="term" value="F:metal ion binding"/>
    <property type="evidence" value="ECO:0007669"/>
    <property type="project" value="UniProtKB-KW"/>
</dbReference>
<dbReference type="CDD" id="cd01661">
    <property type="entry name" value="cbb3_Oxidase_I"/>
    <property type="match status" value="1"/>
</dbReference>
<dbReference type="EMBL" id="ARYM01000027">
    <property type="protein sequence ID" value="KCZ97035.1"/>
    <property type="molecule type" value="Genomic_DNA"/>
</dbReference>
<evidence type="ECO:0000256" key="5">
    <source>
        <dbReference type="ARBA" id="ARBA00012949"/>
    </source>
</evidence>
<dbReference type="STRING" id="1280954.HPO_17095"/>
<evidence type="ECO:0000256" key="4">
    <source>
        <dbReference type="ARBA" id="ARBA00009578"/>
    </source>
</evidence>
<comment type="subcellular location">
    <subcellularLocation>
        <location evidence="2">Cell membrane</location>
        <topology evidence="2">Multi-pass membrane protein</topology>
    </subcellularLocation>
</comment>
<keyword evidence="14 22" id="KW-1133">Transmembrane helix</keyword>
<dbReference type="Proteomes" id="UP000027100">
    <property type="component" value="Unassembled WGS sequence"/>
</dbReference>
<evidence type="ECO:0000256" key="2">
    <source>
        <dbReference type="ARBA" id="ARBA00004651"/>
    </source>
</evidence>
<dbReference type="GO" id="GO:0004129">
    <property type="term" value="F:cytochrome-c oxidase activity"/>
    <property type="evidence" value="ECO:0007669"/>
    <property type="project" value="UniProtKB-EC"/>
</dbReference>
<feature type="binding site" evidence="19">
    <location>
        <position position="332"/>
    </location>
    <ligand>
        <name>Cu cation</name>
        <dbReference type="ChEBI" id="CHEBI:23378"/>
        <label>B</label>
    </ligand>
</feature>
<dbReference type="AlphaFoldDB" id="A0A062V4Z4"/>
<dbReference type="PANTHER" id="PTHR10422">
    <property type="entry name" value="CYTOCHROME C OXIDASE SUBUNIT 1"/>
    <property type="match status" value="1"/>
</dbReference>
<keyword evidence="7" id="KW-1003">Cell membrane</keyword>
<proteinExistence type="inferred from homology"/>
<feature type="binding site" description="axial binding residue" evidence="19">
    <location>
        <position position="132"/>
    </location>
    <ligand>
        <name>heme b</name>
        <dbReference type="ChEBI" id="CHEBI:60344"/>
        <label>1; low-spin</label>
    </ligand>
    <ligandPart>
        <name>Fe</name>
        <dbReference type="ChEBI" id="CHEBI:18248"/>
    </ligandPart>
</feature>
<keyword evidence="15 19" id="KW-0408">Iron</keyword>
<feature type="transmembrane region" description="Helical" evidence="22">
    <location>
        <begin position="86"/>
        <end position="111"/>
    </location>
</feature>
<dbReference type="GO" id="GO:0015990">
    <property type="term" value="P:electron transport coupled proton transport"/>
    <property type="evidence" value="ECO:0007669"/>
    <property type="project" value="TreeGrafter"/>
</dbReference>
<feature type="transmembrane region" description="Helical" evidence="22">
    <location>
        <begin position="131"/>
        <end position="153"/>
    </location>
</feature>
<dbReference type="RefSeq" id="WP_035601506.1">
    <property type="nucleotide sequence ID" value="NZ_ARYM01000027.1"/>
</dbReference>
<dbReference type="Gene3D" id="1.20.210.10">
    <property type="entry name" value="Cytochrome c oxidase-like, subunit I domain"/>
    <property type="match status" value="1"/>
</dbReference>
<evidence type="ECO:0000256" key="3">
    <source>
        <dbReference type="ARBA" id="ARBA00004673"/>
    </source>
</evidence>
<keyword evidence="10 20" id="KW-0812">Transmembrane</keyword>
<dbReference type="GO" id="GO:0005886">
    <property type="term" value="C:plasma membrane"/>
    <property type="evidence" value="ECO:0007669"/>
    <property type="project" value="UniProtKB-SubCell"/>
</dbReference>
<dbReference type="PROSITE" id="PS00077">
    <property type="entry name" value="COX1_CUB"/>
    <property type="match status" value="1"/>
</dbReference>